<evidence type="ECO:0000313" key="4">
    <source>
        <dbReference type="EMBL" id="CAD5119787.1"/>
    </source>
</evidence>
<feature type="coiled-coil region" evidence="2">
    <location>
        <begin position="238"/>
        <end position="300"/>
    </location>
</feature>
<keyword evidence="1 2" id="KW-0175">Coiled coil</keyword>
<comment type="caution">
    <text evidence="4">The sequence shown here is derived from an EMBL/GenBank/DDBJ whole genome shotgun (WGS) entry which is preliminary data.</text>
</comment>
<feature type="domain" description="Translin-associated factor X-interacting protein 1 N-terminal" evidence="3">
    <location>
        <begin position="186"/>
        <end position="291"/>
    </location>
</feature>
<proteinExistence type="predicted"/>
<dbReference type="InterPro" id="IPR032755">
    <property type="entry name" value="TSNAXIP1_N"/>
</dbReference>
<dbReference type="PANTHER" id="PTHR34916">
    <property type="entry name" value="GI:13385330"/>
    <property type="match status" value="1"/>
</dbReference>
<gene>
    <name evidence="4" type="ORF">DGYR_LOCUS7976</name>
</gene>
<evidence type="ECO:0000259" key="3">
    <source>
        <dbReference type="Pfam" id="PF15739"/>
    </source>
</evidence>
<name>A0A7I8VUY5_9ANNE</name>
<keyword evidence="5" id="KW-1185">Reference proteome</keyword>
<accession>A0A7I8VUY5</accession>
<dbReference type="Pfam" id="PF15739">
    <property type="entry name" value="TSNAXIP1_N"/>
    <property type="match status" value="1"/>
</dbReference>
<evidence type="ECO:0000313" key="5">
    <source>
        <dbReference type="Proteomes" id="UP000549394"/>
    </source>
</evidence>
<dbReference type="EMBL" id="CAJFCJ010000011">
    <property type="protein sequence ID" value="CAD5119787.1"/>
    <property type="molecule type" value="Genomic_DNA"/>
</dbReference>
<sequence>MDKTVSAEKRGSLHDLLATVVEVHKKDINDYTWGHLNEANLPKIGWKSSHVEWHGSKTPRSRPLKSRQTITPIQPRKPKTTDEMKDSVMAFSVGTNGALSLKKDKETLASNSATKGKVLVEELPSRLIHHCIPSVDGIAFTKKEQYDQLRSFEENVLKKSQLLEKKILSGVATVEPHEHNLQLELKELNEIGAGAGTNLIKLQTYANTFHDLAEDANIFGHLFRTIKEEYDSYLQWLLETHTTRIPILQQQMRNLEERETSRPSRLKEEEDRVKNLEDKAEKILEENENLRAELRKEELLLCQLENTEPVKATTKFIPKTSSEQVESLRVSIWEKIDDIENIRKDLNSNYVPISVCTYLEQCLKDTEVNIQKLSGERDYFVRNVTELEMELQNAISMADTTEKDAKRVWRKIRAVKALMSASGTMIVEDMTEEEEDECKWNWYIS</sequence>
<reference evidence="4 5" key="1">
    <citation type="submission" date="2020-08" db="EMBL/GenBank/DDBJ databases">
        <authorList>
            <person name="Hejnol A."/>
        </authorList>
    </citation>
    <scope>NUCLEOTIDE SEQUENCE [LARGE SCALE GENOMIC DNA]</scope>
</reference>
<dbReference type="Proteomes" id="UP000549394">
    <property type="component" value="Unassembled WGS sequence"/>
</dbReference>
<protein>
    <submittedName>
        <fullName evidence="4">DgyrCDS8375</fullName>
    </submittedName>
</protein>
<organism evidence="4 5">
    <name type="scientific">Dimorphilus gyrociliatus</name>
    <dbReference type="NCBI Taxonomy" id="2664684"/>
    <lineage>
        <taxon>Eukaryota</taxon>
        <taxon>Metazoa</taxon>
        <taxon>Spiralia</taxon>
        <taxon>Lophotrochozoa</taxon>
        <taxon>Annelida</taxon>
        <taxon>Polychaeta</taxon>
        <taxon>Polychaeta incertae sedis</taxon>
        <taxon>Dinophilidae</taxon>
        <taxon>Dimorphilus</taxon>
    </lineage>
</organism>
<dbReference type="AlphaFoldDB" id="A0A7I8VUY5"/>
<evidence type="ECO:0000256" key="1">
    <source>
        <dbReference type="ARBA" id="ARBA00023054"/>
    </source>
</evidence>
<dbReference type="PANTHER" id="PTHR34916:SF1">
    <property type="entry name" value="GI:13385330"/>
    <property type="match status" value="1"/>
</dbReference>
<dbReference type="OrthoDB" id="10024479at2759"/>
<evidence type="ECO:0000256" key="2">
    <source>
        <dbReference type="SAM" id="Coils"/>
    </source>
</evidence>